<evidence type="ECO:0000313" key="2">
    <source>
        <dbReference type="EMBL" id="PZO39564.1"/>
    </source>
</evidence>
<reference evidence="2 3" key="2">
    <citation type="submission" date="2018-06" db="EMBL/GenBank/DDBJ databases">
        <title>Metagenomic assembly of (sub)arctic Cyanobacteria and their associated microbiome from non-axenic cultures.</title>
        <authorList>
            <person name="Baurain D."/>
        </authorList>
    </citation>
    <scope>NUCLEOTIDE SEQUENCE [LARGE SCALE GENOMIC DNA]</scope>
    <source>
        <strain evidence="2">ULC041bin1</strain>
    </source>
</reference>
<feature type="chain" id="PRO_5016124650" description="Secreted protein" evidence="1">
    <location>
        <begin position="24"/>
        <end position="185"/>
    </location>
</feature>
<accession>A0A2W4W314</accession>
<comment type="caution">
    <text evidence="2">The sequence shown here is derived from an EMBL/GenBank/DDBJ whole genome shotgun (WGS) entry which is preliminary data.</text>
</comment>
<evidence type="ECO:0000313" key="3">
    <source>
        <dbReference type="Proteomes" id="UP000249081"/>
    </source>
</evidence>
<reference evidence="3" key="1">
    <citation type="submission" date="2018-04" db="EMBL/GenBank/DDBJ databases">
        <authorList>
            <person name="Cornet L."/>
        </authorList>
    </citation>
    <scope>NUCLEOTIDE SEQUENCE [LARGE SCALE GENOMIC DNA]</scope>
</reference>
<proteinExistence type="predicted"/>
<sequence>MIKYFLPAAAAALALASALPALAQATCYEDDAGNVVQLGSMCGSYEDRTTPVAPRPSQQQAPAASAVNPINGFVYDVAATPFPSYLFDGNPANDAAHQTGQKPYVDSAIFVYQSRFVKVFTEWPYTSDSGNHAEWSYVDCQTGWRALDDYPMVGSSREFFIPPARTASPAVYRSLCTTAGVQPRF</sequence>
<name>A0A2W4W314_9CYAN</name>
<evidence type="ECO:0000256" key="1">
    <source>
        <dbReference type="SAM" id="SignalP"/>
    </source>
</evidence>
<dbReference type="EMBL" id="QBMN01000086">
    <property type="protein sequence ID" value="PZO39564.1"/>
    <property type="molecule type" value="Genomic_DNA"/>
</dbReference>
<gene>
    <name evidence="2" type="ORF">DCF17_13105</name>
</gene>
<organism evidence="2 3">
    <name type="scientific">Shackletoniella antarctica</name>
    <dbReference type="NCBI Taxonomy" id="268115"/>
    <lineage>
        <taxon>Bacteria</taxon>
        <taxon>Bacillati</taxon>
        <taxon>Cyanobacteriota</taxon>
        <taxon>Cyanophyceae</taxon>
        <taxon>Oculatellales</taxon>
        <taxon>Oculatellaceae</taxon>
        <taxon>Shackletoniella</taxon>
    </lineage>
</organism>
<dbReference type="Proteomes" id="UP000249081">
    <property type="component" value="Unassembled WGS sequence"/>
</dbReference>
<feature type="signal peptide" evidence="1">
    <location>
        <begin position="1"/>
        <end position="23"/>
    </location>
</feature>
<protein>
    <recommendedName>
        <fullName evidence="4">Secreted protein</fullName>
    </recommendedName>
</protein>
<dbReference type="AlphaFoldDB" id="A0A2W4W314"/>
<keyword evidence="1" id="KW-0732">Signal</keyword>
<evidence type="ECO:0008006" key="4">
    <source>
        <dbReference type="Google" id="ProtNLM"/>
    </source>
</evidence>